<keyword evidence="3" id="KW-1185">Reference proteome</keyword>
<dbReference type="InterPro" id="IPR046562">
    <property type="entry name" value="DUF6717"/>
</dbReference>
<dbReference type="Pfam" id="PF20475">
    <property type="entry name" value="DUF6717"/>
    <property type="match status" value="1"/>
</dbReference>
<dbReference type="Proteomes" id="UP001206788">
    <property type="component" value="Unassembled WGS sequence"/>
</dbReference>
<feature type="transmembrane region" description="Helical" evidence="1">
    <location>
        <begin position="32"/>
        <end position="50"/>
    </location>
</feature>
<keyword evidence="1" id="KW-1133">Transmembrane helix</keyword>
<keyword evidence="1" id="KW-0472">Membrane</keyword>
<organism evidence="2 3">
    <name type="scientific">Algoriphagus limi</name>
    <dbReference type="NCBI Taxonomy" id="2975273"/>
    <lineage>
        <taxon>Bacteria</taxon>
        <taxon>Pseudomonadati</taxon>
        <taxon>Bacteroidota</taxon>
        <taxon>Cytophagia</taxon>
        <taxon>Cytophagales</taxon>
        <taxon>Cyclobacteriaceae</taxon>
        <taxon>Algoriphagus</taxon>
    </lineage>
</organism>
<sequence>MSTIDKVFDLSVESLVITAQLFDMTNNEINVWLFWVIWPILTIWLIGWVVKLKYRLAKSKSNMKLKKHRFYKEGRTWYIDLPKFLTLGFGTKANLMMVGGADTYLDKISNNGIEKNIIFSDNPFDDFDDVLTRTGLGYDEEYLDSVGHAEVDGGAYYESLTKHKLWLCPVTKYVFGKDYPKRIFVKYLGI</sequence>
<dbReference type="RefSeq" id="WP_259412561.1">
    <property type="nucleotide sequence ID" value="NZ_JANWGH010000001.1"/>
</dbReference>
<name>A0ABT2G0T2_9BACT</name>
<comment type="caution">
    <text evidence="2">The sequence shown here is derived from an EMBL/GenBank/DDBJ whole genome shotgun (WGS) entry which is preliminary data.</text>
</comment>
<reference evidence="2 3" key="1">
    <citation type="submission" date="2022-08" db="EMBL/GenBank/DDBJ databases">
        <title>Algoriphagus sp. CAU 1643 isolated from mud.</title>
        <authorList>
            <person name="Kim W."/>
        </authorList>
    </citation>
    <scope>NUCLEOTIDE SEQUENCE [LARGE SCALE GENOMIC DNA]</scope>
    <source>
        <strain evidence="2 3">CAU 1643</strain>
    </source>
</reference>
<evidence type="ECO:0000313" key="2">
    <source>
        <dbReference type="EMBL" id="MCS5488878.1"/>
    </source>
</evidence>
<accession>A0ABT2G0T2</accession>
<gene>
    <name evidence="2" type="ORF">NY014_00470</name>
</gene>
<proteinExistence type="predicted"/>
<evidence type="ECO:0000313" key="3">
    <source>
        <dbReference type="Proteomes" id="UP001206788"/>
    </source>
</evidence>
<evidence type="ECO:0000256" key="1">
    <source>
        <dbReference type="SAM" id="Phobius"/>
    </source>
</evidence>
<keyword evidence="1" id="KW-0812">Transmembrane</keyword>
<dbReference type="EMBL" id="JANWGH010000001">
    <property type="protein sequence ID" value="MCS5488878.1"/>
    <property type="molecule type" value="Genomic_DNA"/>
</dbReference>
<protein>
    <submittedName>
        <fullName evidence="2">Uncharacterized protein</fullName>
    </submittedName>
</protein>